<dbReference type="GO" id="GO:0032981">
    <property type="term" value="P:mitochondrial respiratory chain complex I assembly"/>
    <property type="evidence" value="ECO:0007669"/>
    <property type="project" value="TreeGrafter"/>
</dbReference>
<dbReference type="FunFam" id="3.30.9.10:FF:000026">
    <property type="entry name" value="FAD-dependent oxidoreductase domain-containing protein 1"/>
    <property type="match status" value="1"/>
</dbReference>
<evidence type="ECO:0000256" key="3">
    <source>
        <dbReference type="ARBA" id="ARBA00046185"/>
    </source>
</evidence>
<evidence type="ECO:0000256" key="1">
    <source>
        <dbReference type="ARBA" id="ARBA00023002"/>
    </source>
</evidence>
<organism evidence="5 6">
    <name type="scientific">Petromyzon marinus</name>
    <name type="common">Sea lamprey</name>
    <dbReference type="NCBI Taxonomy" id="7757"/>
    <lineage>
        <taxon>Eukaryota</taxon>
        <taxon>Metazoa</taxon>
        <taxon>Chordata</taxon>
        <taxon>Craniata</taxon>
        <taxon>Vertebrata</taxon>
        <taxon>Cyclostomata</taxon>
        <taxon>Hyperoartia</taxon>
        <taxon>Petromyzontiformes</taxon>
        <taxon>Petromyzontidae</taxon>
        <taxon>Petromyzon</taxon>
    </lineage>
</organism>
<name>A0AAJ7SNK4_PETMA</name>
<keyword evidence="1" id="KW-0560">Oxidoreductase</keyword>
<reference evidence="6" key="1">
    <citation type="submission" date="2025-08" db="UniProtKB">
        <authorList>
            <consortium name="RefSeq"/>
        </authorList>
    </citation>
    <scope>IDENTIFICATION</scope>
    <source>
        <tissue evidence="6">Sperm</tissue>
    </source>
</reference>
<dbReference type="GO" id="GO:0016491">
    <property type="term" value="F:oxidoreductase activity"/>
    <property type="evidence" value="ECO:0007669"/>
    <property type="project" value="UniProtKB-KW"/>
</dbReference>
<dbReference type="InterPro" id="IPR036188">
    <property type="entry name" value="FAD/NAD-bd_sf"/>
</dbReference>
<dbReference type="Gene3D" id="3.30.9.10">
    <property type="entry name" value="D-Amino Acid Oxidase, subunit A, domain 2"/>
    <property type="match status" value="1"/>
</dbReference>
<gene>
    <name evidence="6" type="primary">FOXRED1</name>
</gene>
<dbReference type="SUPFAM" id="SSF51905">
    <property type="entry name" value="FAD/NAD(P)-binding domain"/>
    <property type="match status" value="1"/>
</dbReference>
<evidence type="ECO:0000313" key="6">
    <source>
        <dbReference type="RefSeq" id="XP_032802691.1"/>
    </source>
</evidence>
<protein>
    <recommendedName>
        <fullName evidence="2">FAD-dependent oxidoreductase domain-containing protein 1</fullName>
    </recommendedName>
</protein>
<dbReference type="GO" id="GO:0005739">
    <property type="term" value="C:mitochondrion"/>
    <property type="evidence" value="ECO:0007669"/>
    <property type="project" value="GOC"/>
</dbReference>
<keyword evidence="5" id="KW-1185">Reference proteome</keyword>
<evidence type="ECO:0000259" key="4">
    <source>
        <dbReference type="Pfam" id="PF01266"/>
    </source>
</evidence>
<feature type="domain" description="FAD dependent oxidoreductase" evidence="4">
    <location>
        <begin position="108"/>
        <end position="342"/>
    </location>
</feature>
<evidence type="ECO:0000313" key="5">
    <source>
        <dbReference type="Proteomes" id="UP001318040"/>
    </source>
</evidence>
<sequence length="542" mass="59090">MSWAIAVAASSAVRATARPATPFGRLLLPGSVAPKPAGRLGETVVSSPSPPPLAGPVCRLSSWRRTPAGVGDAWDSVRTKVAALLPEGDVPTVCGDANLPELPPEETDVVVVGGGVMGWSTAYWLARKGTTLRKRQRVLLVEKDPQYKRASSVLAVGGIRQQFSLPENIHMSMYGAFFLRNIKDHLTIPGEDPPEVFFNPSGYLMLASEKEAAAMEEKHRNLLREKCKVDLLSPTQLKTKFPWINTEGIALATYGLENEGWFDPWALLQALRRKALSMGVYYYSGEVTGFKFSNWMGSSSNPIIHKVYVMAPHSRVYQPVDCSMVVNATGAWMGQVARMAALGSGAQGLGAYGRVTHTLPDTRPEFGPLLPQLPIGPRKRYVYVFHCPDGPGLDCPLVVDPSGAYFRREGITGNYIGGMSPPPDEEPSVDNLDVDYDYFQEKVWPLLAHRVPAFQSLKVRSAWAGYYEHNEFDSNGVIGFLPEVPNLLHVGGFSGHGLQHAAAAGRAAAEILADGELTTLDLRRLAPMRILDGEPLLEDYIV</sequence>
<dbReference type="CTD" id="55572"/>
<dbReference type="AlphaFoldDB" id="A0AAJ7SNK4"/>
<feature type="domain" description="FAD dependent oxidoreductase" evidence="4">
    <location>
        <begin position="367"/>
        <end position="510"/>
    </location>
</feature>
<dbReference type="RefSeq" id="XP_032802691.1">
    <property type="nucleotide sequence ID" value="XM_032946800.1"/>
</dbReference>
<dbReference type="Proteomes" id="UP001318040">
    <property type="component" value="Chromosome 5"/>
</dbReference>
<dbReference type="KEGG" id="pmrn:116938992"/>
<accession>A0AAJ7SNK4</accession>
<evidence type="ECO:0000256" key="2">
    <source>
        <dbReference type="ARBA" id="ARBA00039785"/>
    </source>
</evidence>
<comment type="function">
    <text evidence="3">Required for the assembly of the mitochondrial membrane respiratory chain NADH dehydrogenase (Complex I). Involved in mid-late stages of complex I assembly.</text>
</comment>
<dbReference type="Pfam" id="PF01266">
    <property type="entry name" value="DAO"/>
    <property type="match status" value="2"/>
</dbReference>
<dbReference type="PANTHER" id="PTHR13847:SF287">
    <property type="entry name" value="FAD-DEPENDENT OXIDOREDUCTASE DOMAIN-CONTAINING PROTEIN 1"/>
    <property type="match status" value="1"/>
</dbReference>
<dbReference type="PANTHER" id="PTHR13847">
    <property type="entry name" value="SARCOSINE DEHYDROGENASE-RELATED"/>
    <property type="match status" value="1"/>
</dbReference>
<proteinExistence type="predicted"/>
<dbReference type="InterPro" id="IPR006076">
    <property type="entry name" value="FAD-dep_OxRdtase"/>
</dbReference>
<dbReference type="Gene3D" id="3.50.50.60">
    <property type="entry name" value="FAD/NAD(P)-binding domain"/>
    <property type="match status" value="1"/>
</dbReference>